<dbReference type="InterPro" id="IPR029058">
    <property type="entry name" value="AB_hydrolase_fold"/>
</dbReference>
<proteinExistence type="predicted"/>
<dbReference type="Proteomes" id="UP001366085">
    <property type="component" value="Unassembled WGS sequence"/>
</dbReference>
<dbReference type="SUPFAM" id="SSF53474">
    <property type="entry name" value="alpha/beta-Hydrolases"/>
    <property type="match status" value="1"/>
</dbReference>
<keyword evidence="3" id="KW-1185">Reference proteome</keyword>
<dbReference type="RefSeq" id="WP_337320305.1">
    <property type="nucleotide sequence ID" value="NZ_JBBDGN010000009.1"/>
</dbReference>
<organism evidence="2 3">
    <name type="scientific">Microbacterium istanbulense</name>
    <dbReference type="NCBI Taxonomy" id="3122049"/>
    <lineage>
        <taxon>Bacteria</taxon>
        <taxon>Bacillati</taxon>
        <taxon>Actinomycetota</taxon>
        <taxon>Actinomycetes</taxon>
        <taxon>Micrococcales</taxon>
        <taxon>Microbacteriaceae</taxon>
        <taxon>Microbacterium</taxon>
    </lineage>
</organism>
<evidence type="ECO:0000259" key="1">
    <source>
        <dbReference type="Pfam" id="PF12697"/>
    </source>
</evidence>
<dbReference type="InterPro" id="IPR000073">
    <property type="entry name" value="AB_hydrolase_1"/>
</dbReference>
<dbReference type="Gene3D" id="3.40.50.1820">
    <property type="entry name" value="alpha/beta hydrolase"/>
    <property type="match status" value="1"/>
</dbReference>
<dbReference type="PANTHER" id="PTHR43194">
    <property type="entry name" value="HYDROLASE ALPHA/BETA FOLD FAMILY"/>
    <property type="match status" value="1"/>
</dbReference>
<dbReference type="PANTHER" id="PTHR43194:SF2">
    <property type="entry name" value="PEROXISOMAL MEMBRANE PROTEIN LPX1"/>
    <property type="match status" value="1"/>
</dbReference>
<dbReference type="EMBL" id="JBBDGN010000009">
    <property type="protein sequence ID" value="MEJ1092093.1"/>
    <property type="molecule type" value="Genomic_DNA"/>
</dbReference>
<keyword evidence="2" id="KW-0378">Hydrolase</keyword>
<accession>A0ABU8LLI3</accession>
<feature type="domain" description="AB hydrolase-1" evidence="1">
    <location>
        <begin position="185"/>
        <end position="394"/>
    </location>
</feature>
<evidence type="ECO:0000313" key="3">
    <source>
        <dbReference type="Proteomes" id="UP001366085"/>
    </source>
</evidence>
<name>A0ABU8LLI3_9MICO</name>
<protein>
    <submittedName>
        <fullName evidence="2">Alpha/beta hydrolase</fullName>
    </submittedName>
</protein>
<dbReference type="GO" id="GO:0016787">
    <property type="term" value="F:hydrolase activity"/>
    <property type="evidence" value="ECO:0007669"/>
    <property type="project" value="UniProtKB-KW"/>
</dbReference>
<reference evidence="2 3" key="1">
    <citation type="submission" date="2024-02" db="EMBL/GenBank/DDBJ databases">
        <authorList>
            <person name="Saticioglu I.B."/>
        </authorList>
    </citation>
    <scope>NUCLEOTIDE SEQUENCE [LARGE SCALE GENOMIC DNA]</scope>
    <source>
        <strain evidence="2 3">Mu-43</strain>
    </source>
</reference>
<dbReference type="Pfam" id="PF12697">
    <property type="entry name" value="Abhydrolase_6"/>
    <property type="match status" value="1"/>
</dbReference>
<comment type="caution">
    <text evidence="2">The sequence shown here is derived from an EMBL/GenBank/DDBJ whole genome shotgun (WGS) entry which is preliminary data.</text>
</comment>
<gene>
    <name evidence="2" type="ORF">WDU93_10355</name>
</gene>
<evidence type="ECO:0000313" key="2">
    <source>
        <dbReference type="EMBL" id="MEJ1092093.1"/>
    </source>
</evidence>
<dbReference type="InterPro" id="IPR050228">
    <property type="entry name" value="Carboxylesterase_BioH"/>
</dbReference>
<sequence>MADTLASAGITQQLTHGADARAVRALLPDGQVTAGFAGSGWAIALVLDPAGASTAAPAAAPFTVVAPDAVWDRLLQSSPEPGWQSLLHLVRTGVVVVEGDTRAFYRHLHLVRALIESGRGGRSEASAHPRPLTAVGSYLRVASALGVADIHVERCGQGPQLLALATAGSDTTQWHGLMTDSDIIERYELITVDLPWHGRSSPTFGEYPGEWRLTPADYTDFIVEAADAIGLERPTLVGASMAGAAVVHAVATHPTRFAGAVACQAGERVSNRASELLAATDIDQTLLVPEWTVGLMNPASPRDFRTRVWWGYSRGGHGTYAADIASYLQWDLDEVVASFDERTPHIAVLSGSYDTTVTPDDSRRLAARIPNSSFVEMPELGHFPHAENPALFAEYLDAALIRVRDQHPSVLQTALERSR</sequence>